<name>A0ABX8RGI4_NOCIO</name>
<reference evidence="1 2" key="1">
    <citation type="submission" date="2021-07" db="EMBL/GenBank/DDBJ databases">
        <title>Whole Genome Sequence of Nocardia Iowensis.</title>
        <authorList>
            <person name="Lamm A."/>
            <person name="Collins-Fairclough A.M."/>
            <person name="Bunk B."/>
            <person name="Sproer C."/>
        </authorList>
    </citation>
    <scope>NUCLEOTIDE SEQUENCE [LARGE SCALE GENOMIC DNA]</scope>
    <source>
        <strain evidence="1 2">NRRL 5646</strain>
    </source>
</reference>
<evidence type="ECO:0000313" key="2">
    <source>
        <dbReference type="Proteomes" id="UP000694257"/>
    </source>
</evidence>
<accession>A0ABX8RGI4</accession>
<dbReference type="RefSeq" id="WP_218468953.1">
    <property type="nucleotide sequence ID" value="NZ_BAABJN010000008.1"/>
</dbReference>
<dbReference type="Proteomes" id="UP000694257">
    <property type="component" value="Chromosome"/>
</dbReference>
<gene>
    <name evidence="1" type="ORF">KV110_20805</name>
</gene>
<evidence type="ECO:0008006" key="3">
    <source>
        <dbReference type="Google" id="ProtNLM"/>
    </source>
</evidence>
<proteinExistence type="predicted"/>
<protein>
    <recommendedName>
        <fullName evidence="3">Prokaryotic glutathione synthetase ATP-binding domain-containing protein</fullName>
    </recommendedName>
</protein>
<keyword evidence="2" id="KW-1185">Reference proteome</keyword>
<sequence length="57" mass="5995">MPFGGVDIAAENGGVVFEVDVHPVLTGEQGFDTTVIPFVQAHLAESAITGRRARDQA</sequence>
<evidence type="ECO:0000313" key="1">
    <source>
        <dbReference type="EMBL" id="QXN88069.1"/>
    </source>
</evidence>
<organism evidence="1 2">
    <name type="scientific">Nocardia iowensis</name>
    <dbReference type="NCBI Taxonomy" id="204891"/>
    <lineage>
        <taxon>Bacteria</taxon>
        <taxon>Bacillati</taxon>
        <taxon>Actinomycetota</taxon>
        <taxon>Actinomycetes</taxon>
        <taxon>Mycobacteriales</taxon>
        <taxon>Nocardiaceae</taxon>
        <taxon>Nocardia</taxon>
    </lineage>
</organism>
<dbReference type="EMBL" id="CP078145">
    <property type="protein sequence ID" value="QXN88069.1"/>
    <property type="molecule type" value="Genomic_DNA"/>
</dbReference>